<dbReference type="KEGG" id="gtt:GUITHDRAFT_102775"/>
<dbReference type="InterPro" id="IPR019410">
    <property type="entry name" value="Methyltransf_16"/>
</dbReference>
<proteinExistence type="predicted"/>
<reference evidence="2 4" key="1">
    <citation type="journal article" date="2012" name="Nature">
        <title>Algal genomes reveal evolutionary mosaicism and the fate of nucleomorphs.</title>
        <authorList>
            <consortium name="DOE Joint Genome Institute"/>
            <person name="Curtis B.A."/>
            <person name="Tanifuji G."/>
            <person name="Burki F."/>
            <person name="Gruber A."/>
            <person name="Irimia M."/>
            <person name="Maruyama S."/>
            <person name="Arias M.C."/>
            <person name="Ball S.G."/>
            <person name="Gile G.H."/>
            <person name="Hirakawa Y."/>
            <person name="Hopkins J.F."/>
            <person name="Kuo A."/>
            <person name="Rensing S.A."/>
            <person name="Schmutz J."/>
            <person name="Symeonidi A."/>
            <person name="Elias M."/>
            <person name="Eveleigh R.J."/>
            <person name="Herman E.K."/>
            <person name="Klute M.J."/>
            <person name="Nakayama T."/>
            <person name="Obornik M."/>
            <person name="Reyes-Prieto A."/>
            <person name="Armbrust E.V."/>
            <person name="Aves S.J."/>
            <person name="Beiko R.G."/>
            <person name="Coutinho P."/>
            <person name="Dacks J.B."/>
            <person name="Durnford D.G."/>
            <person name="Fast N.M."/>
            <person name="Green B.R."/>
            <person name="Grisdale C.J."/>
            <person name="Hempel F."/>
            <person name="Henrissat B."/>
            <person name="Hoppner M.P."/>
            <person name="Ishida K."/>
            <person name="Kim E."/>
            <person name="Koreny L."/>
            <person name="Kroth P.G."/>
            <person name="Liu Y."/>
            <person name="Malik S.B."/>
            <person name="Maier U.G."/>
            <person name="McRose D."/>
            <person name="Mock T."/>
            <person name="Neilson J.A."/>
            <person name="Onodera N.T."/>
            <person name="Poole A.M."/>
            <person name="Pritham E.J."/>
            <person name="Richards T.A."/>
            <person name="Rocap G."/>
            <person name="Roy S.W."/>
            <person name="Sarai C."/>
            <person name="Schaack S."/>
            <person name="Shirato S."/>
            <person name="Slamovits C.H."/>
            <person name="Spencer D.F."/>
            <person name="Suzuki S."/>
            <person name="Worden A.Z."/>
            <person name="Zauner S."/>
            <person name="Barry K."/>
            <person name="Bell C."/>
            <person name="Bharti A.K."/>
            <person name="Crow J.A."/>
            <person name="Grimwood J."/>
            <person name="Kramer R."/>
            <person name="Lindquist E."/>
            <person name="Lucas S."/>
            <person name="Salamov A."/>
            <person name="McFadden G.I."/>
            <person name="Lane C.E."/>
            <person name="Keeling P.J."/>
            <person name="Gray M.W."/>
            <person name="Grigoriev I.V."/>
            <person name="Archibald J.M."/>
        </authorList>
    </citation>
    <scope>NUCLEOTIDE SEQUENCE</scope>
    <source>
        <strain evidence="2 4">CCMP2712</strain>
    </source>
</reference>
<name>L1JSU3_GUITC</name>
<feature type="signal peptide" evidence="1">
    <location>
        <begin position="1"/>
        <end position="20"/>
    </location>
</feature>
<gene>
    <name evidence="2" type="ORF">GUITHDRAFT_102775</name>
</gene>
<dbReference type="Pfam" id="PF10294">
    <property type="entry name" value="Methyltransf_16"/>
    <property type="match status" value="1"/>
</dbReference>
<evidence type="ECO:0000313" key="2">
    <source>
        <dbReference type="EMBL" id="EKX51512.1"/>
    </source>
</evidence>
<dbReference type="CDD" id="cd02440">
    <property type="entry name" value="AdoMet_MTases"/>
    <property type="match status" value="1"/>
</dbReference>
<dbReference type="Proteomes" id="UP000011087">
    <property type="component" value="Unassembled WGS sequence"/>
</dbReference>
<evidence type="ECO:0000256" key="1">
    <source>
        <dbReference type="SAM" id="SignalP"/>
    </source>
</evidence>
<accession>L1JSU3</accession>
<dbReference type="EMBL" id="JH992975">
    <property type="protein sequence ID" value="EKX51512.1"/>
    <property type="molecule type" value="Genomic_DNA"/>
</dbReference>
<dbReference type="Gene3D" id="3.40.50.150">
    <property type="entry name" value="Vaccinia Virus protein VP39"/>
    <property type="match status" value="1"/>
</dbReference>
<dbReference type="SUPFAM" id="SSF53335">
    <property type="entry name" value="S-adenosyl-L-methionine-dependent methyltransferases"/>
    <property type="match status" value="1"/>
</dbReference>
<organism evidence="2">
    <name type="scientific">Guillardia theta (strain CCMP2712)</name>
    <name type="common">Cryptophyte</name>
    <dbReference type="NCBI Taxonomy" id="905079"/>
    <lineage>
        <taxon>Eukaryota</taxon>
        <taxon>Cryptophyceae</taxon>
        <taxon>Pyrenomonadales</taxon>
        <taxon>Geminigeraceae</taxon>
        <taxon>Guillardia</taxon>
    </lineage>
</organism>
<keyword evidence="4" id="KW-1185">Reference proteome</keyword>
<evidence type="ECO:0008006" key="5">
    <source>
        <dbReference type="Google" id="ProtNLM"/>
    </source>
</evidence>
<dbReference type="RefSeq" id="XP_005838492.1">
    <property type="nucleotide sequence ID" value="XM_005838435.1"/>
</dbReference>
<dbReference type="EnsemblProtists" id="EKX51512">
    <property type="protein sequence ID" value="EKX51512"/>
    <property type="gene ID" value="GUITHDRAFT_102775"/>
</dbReference>
<reference evidence="4" key="2">
    <citation type="submission" date="2012-11" db="EMBL/GenBank/DDBJ databases">
        <authorList>
            <person name="Kuo A."/>
            <person name="Curtis B.A."/>
            <person name="Tanifuji G."/>
            <person name="Burki F."/>
            <person name="Gruber A."/>
            <person name="Irimia M."/>
            <person name="Maruyama S."/>
            <person name="Arias M.C."/>
            <person name="Ball S.G."/>
            <person name="Gile G.H."/>
            <person name="Hirakawa Y."/>
            <person name="Hopkins J.F."/>
            <person name="Rensing S.A."/>
            <person name="Schmutz J."/>
            <person name="Symeonidi A."/>
            <person name="Elias M."/>
            <person name="Eveleigh R.J."/>
            <person name="Herman E.K."/>
            <person name="Klute M.J."/>
            <person name="Nakayama T."/>
            <person name="Obornik M."/>
            <person name="Reyes-Prieto A."/>
            <person name="Armbrust E.V."/>
            <person name="Aves S.J."/>
            <person name="Beiko R.G."/>
            <person name="Coutinho P."/>
            <person name="Dacks J.B."/>
            <person name="Durnford D.G."/>
            <person name="Fast N.M."/>
            <person name="Green B.R."/>
            <person name="Grisdale C."/>
            <person name="Hempe F."/>
            <person name="Henrissat B."/>
            <person name="Hoppner M.P."/>
            <person name="Ishida K.-I."/>
            <person name="Kim E."/>
            <person name="Koreny L."/>
            <person name="Kroth P.G."/>
            <person name="Liu Y."/>
            <person name="Malik S.-B."/>
            <person name="Maier U.G."/>
            <person name="McRose D."/>
            <person name="Mock T."/>
            <person name="Neilson J.A."/>
            <person name="Onodera N.T."/>
            <person name="Poole A.M."/>
            <person name="Pritham E.J."/>
            <person name="Richards T.A."/>
            <person name="Rocap G."/>
            <person name="Roy S.W."/>
            <person name="Sarai C."/>
            <person name="Schaack S."/>
            <person name="Shirato S."/>
            <person name="Slamovits C.H."/>
            <person name="Spencer D.F."/>
            <person name="Suzuki S."/>
            <person name="Worden A.Z."/>
            <person name="Zauner S."/>
            <person name="Barry K."/>
            <person name="Bell C."/>
            <person name="Bharti A.K."/>
            <person name="Crow J.A."/>
            <person name="Grimwood J."/>
            <person name="Kramer R."/>
            <person name="Lindquist E."/>
            <person name="Lucas S."/>
            <person name="Salamov A."/>
            <person name="McFadden G.I."/>
            <person name="Lane C.E."/>
            <person name="Keeling P.J."/>
            <person name="Gray M.W."/>
            <person name="Grigoriev I.V."/>
            <person name="Archibald J.M."/>
        </authorList>
    </citation>
    <scope>NUCLEOTIDE SEQUENCE</scope>
    <source>
        <strain evidence="4">CCMP2712</strain>
    </source>
</reference>
<dbReference type="PANTHER" id="PTHR14614">
    <property type="entry name" value="HEPATOCELLULAR CARCINOMA-ASSOCIATED ANTIGEN"/>
    <property type="match status" value="1"/>
</dbReference>
<dbReference type="PaxDb" id="55529-EKX51512"/>
<feature type="chain" id="PRO_5008771732" description="Calmodulin-lysine N-methyltransferase" evidence="1">
    <location>
        <begin position="21"/>
        <end position="335"/>
    </location>
</feature>
<dbReference type="HOGENOM" id="CLU_830137_0_0_1"/>
<protein>
    <recommendedName>
        <fullName evidence="5">Calmodulin-lysine N-methyltransferase</fullName>
    </recommendedName>
</protein>
<sequence>MKFGVPILSFAFFCTPLALCWQPAPLWSSTNSRLFTFKKSVRRDACITFIRSSLESSSALKHIDQIVKAVPVQPRAVYFYDFLEDGRSSFSEKNWMMEVEDKEFSNEEAGRWESFFLKDVGVVRTRKSHPADGGLGHVVWNSARVLSALLLNEDSDMKTNFDGKRVLELGAGAGLMGLSIARKHPEASVDLTDYLPCLVDNIREVSERESMENIDAWVLDWKNGLIPEWIPPRTCYDVIIATDCIYHHIPADFTATVLKFIEHNPNARILISSPSNRNGIPLVVDRLQMIEDRQVEVRQLQMIGYQVIPAVSEDASDIRFKKFVDHSNFTLIDIQ</sequence>
<reference evidence="3" key="3">
    <citation type="submission" date="2015-06" db="UniProtKB">
        <authorList>
            <consortium name="EnsemblProtists"/>
        </authorList>
    </citation>
    <scope>IDENTIFICATION</scope>
</reference>
<dbReference type="AlphaFoldDB" id="L1JSU3"/>
<dbReference type="InterPro" id="IPR029063">
    <property type="entry name" value="SAM-dependent_MTases_sf"/>
</dbReference>
<evidence type="ECO:0000313" key="4">
    <source>
        <dbReference type="Proteomes" id="UP000011087"/>
    </source>
</evidence>
<dbReference type="GeneID" id="17308166"/>
<keyword evidence="1" id="KW-0732">Signal</keyword>
<evidence type="ECO:0000313" key="3">
    <source>
        <dbReference type="EnsemblProtists" id="EKX51512"/>
    </source>
</evidence>